<reference evidence="2 3" key="1">
    <citation type="submission" date="2019-07" db="EMBL/GenBank/DDBJ databases">
        <authorList>
            <person name="Kim J."/>
        </authorList>
    </citation>
    <scope>NUCLEOTIDE SEQUENCE [LARGE SCALE GENOMIC DNA]</scope>
    <source>
        <strain evidence="2 3">JC52</strain>
    </source>
</reference>
<protein>
    <recommendedName>
        <fullName evidence="1">DUF6884 domain-containing protein</fullName>
    </recommendedName>
</protein>
<evidence type="ECO:0000259" key="1">
    <source>
        <dbReference type="Pfam" id="PF21818"/>
    </source>
</evidence>
<organism evidence="2 3">
    <name type="scientific">Paenibacillus cremeus</name>
    <dbReference type="NCBI Taxonomy" id="2163881"/>
    <lineage>
        <taxon>Bacteria</taxon>
        <taxon>Bacillati</taxon>
        <taxon>Bacillota</taxon>
        <taxon>Bacilli</taxon>
        <taxon>Bacillales</taxon>
        <taxon>Paenibacillaceae</taxon>
        <taxon>Paenibacillus</taxon>
    </lineage>
</organism>
<feature type="domain" description="DUF6884" evidence="1">
    <location>
        <begin position="4"/>
        <end position="135"/>
    </location>
</feature>
<accession>A0A559JHP5</accession>
<dbReference type="InterPro" id="IPR049251">
    <property type="entry name" value="DUF6884"/>
</dbReference>
<evidence type="ECO:0000313" key="3">
    <source>
        <dbReference type="Proteomes" id="UP000317036"/>
    </source>
</evidence>
<dbReference type="EMBL" id="VNJI01000082">
    <property type="protein sequence ID" value="TVX99402.1"/>
    <property type="molecule type" value="Genomic_DNA"/>
</dbReference>
<sequence length="143" mass="16382">MGKIALISCTKLKQEFPCSAREMYMKSTLFSKIALYIEQQDYSEWYILSAKYGLLFKDTSIEPYDVTLNNMNVSDRKAWALRTAQEIVDLGANHVDFYAGRRYREYIIPILKGKKMAVGVPLIGLGIGEQLRYLTTHTAIRDS</sequence>
<keyword evidence="3" id="KW-1185">Reference proteome</keyword>
<proteinExistence type="predicted"/>
<comment type="caution">
    <text evidence="2">The sequence shown here is derived from an EMBL/GenBank/DDBJ whole genome shotgun (WGS) entry which is preliminary data.</text>
</comment>
<dbReference type="Proteomes" id="UP000317036">
    <property type="component" value="Unassembled WGS sequence"/>
</dbReference>
<dbReference type="RefSeq" id="WP_144854919.1">
    <property type="nucleotide sequence ID" value="NZ_VNJI01000082.1"/>
</dbReference>
<dbReference type="Pfam" id="PF21818">
    <property type="entry name" value="DUF6884"/>
    <property type="match status" value="1"/>
</dbReference>
<dbReference type="AlphaFoldDB" id="A0A559JHP5"/>
<name>A0A559JHP5_9BACL</name>
<dbReference type="OrthoDB" id="2364857at2"/>
<evidence type="ECO:0000313" key="2">
    <source>
        <dbReference type="EMBL" id="TVX99402.1"/>
    </source>
</evidence>
<gene>
    <name evidence="2" type="ORF">FPZ49_33900</name>
</gene>